<sequence length="668" mass="73675">MSLPKHHLELLSPARDAAIAKEAILHGADAVYIGGPSFGARHNASNSVADIAELVRFAHLFHARVFVTINTILHDNEVEPARQLIQQLHDAGVDALIVQDMGILELDIPPIELHASTQCDIRTLDKARFLSQAGFSQLVLARELNLEQIRTISQSVDSAIEFFIHGALCVAFSGQCNISHAQTGRSANRGDCSQACRLPYTLKDDQGRVVAYDKHLLSMKDNNQTANLIHLVDAGVRSFKIEGRYKDMSYVKNITAHYRRELDAILEQRPQLARASSGLTEHFFSPDPDKTFHRGSTDYFVSDRKIDIGAFDSPTFTGLSVGHIEKVAKRDLIAVTDTPLSNGDGLNVLIKREVVGFRANVAELKEAFEEDGAKRYRYRVEPNEMPAALARLRPMHPLNRNLDHNWQQALLKTSAERRVAVSWQARLDEQQLALSVTSADGCSASVALPGPFGPAKDAEQALGQLRDTLSKLGTTIYYATDVQIDAPQALFVPNSQLKALRREAIEALSAARLAAHPRGGRKAVSVPPPVYPESHLTFLANVYNAKARAFYQRYGVQLIDAAYEAHEEAGEVPVMITKHCLRFSFNLCPKQAKGVTGVRTKVADMQLIHQDEVLTLKFDCKPCEMHIIGKMKGHILNLPQPGSAAATVGYISPDDLVKTIKRKPSGQH</sequence>
<dbReference type="Pfam" id="PF01136">
    <property type="entry name" value="Peptidase_U32"/>
    <property type="match status" value="1"/>
</dbReference>
<gene>
    <name evidence="2" type="ORF">AB5S05_04635</name>
</gene>
<dbReference type="InterPro" id="IPR001539">
    <property type="entry name" value="Peptidase_U32"/>
</dbReference>
<dbReference type="RefSeq" id="WP_369286292.1">
    <property type="nucleotide sequence ID" value="NZ_JBFTEG010000002.1"/>
</dbReference>
<dbReference type="PANTHER" id="PTHR30217:SF10">
    <property type="entry name" value="23S RRNA 5-HYDROXYCYTIDINE C2501 SYNTHASE"/>
    <property type="match status" value="1"/>
</dbReference>
<dbReference type="InterPro" id="IPR051454">
    <property type="entry name" value="RNA/ubiquinone_mod_enzymes"/>
</dbReference>
<evidence type="ECO:0000313" key="3">
    <source>
        <dbReference type="Proteomes" id="UP001560296"/>
    </source>
</evidence>
<organism evidence="2 3">
    <name type="scientific">Pseudomonas zhanjiangensis</name>
    <dbReference type="NCBI Taxonomy" id="3239015"/>
    <lineage>
        <taxon>Bacteria</taxon>
        <taxon>Pseudomonadati</taxon>
        <taxon>Pseudomonadota</taxon>
        <taxon>Gammaproteobacteria</taxon>
        <taxon>Pseudomonadales</taxon>
        <taxon>Pseudomonadaceae</taxon>
        <taxon>Pseudomonas</taxon>
    </lineage>
</organism>
<name>A0ABV3YPX5_9PSED</name>
<reference evidence="2 3" key="1">
    <citation type="submission" date="2024-07" db="EMBL/GenBank/DDBJ databases">
        <authorList>
            <person name="Li M."/>
        </authorList>
    </citation>
    <scope>NUCLEOTIDE SEQUENCE [LARGE SCALE GENOMIC DNA]</scope>
    <source>
        <strain evidence="2 3">25A3E</strain>
    </source>
</reference>
<dbReference type="PROSITE" id="PS01276">
    <property type="entry name" value="PEPTIDASE_U32"/>
    <property type="match status" value="1"/>
</dbReference>
<dbReference type="PANTHER" id="PTHR30217">
    <property type="entry name" value="PEPTIDASE U32 FAMILY"/>
    <property type="match status" value="1"/>
</dbReference>
<evidence type="ECO:0000259" key="1">
    <source>
        <dbReference type="Pfam" id="PF12392"/>
    </source>
</evidence>
<dbReference type="InterPro" id="IPR020988">
    <property type="entry name" value="Pept_U32_collagenase"/>
</dbReference>
<feature type="domain" description="Peptidase U32 collagenase" evidence="1">
    <location>
        <begin position="399"/>
        <end position="513"/>
    </location>
</feature>
<proteinExistence type="predicted"/>
<keyword evidence="3" id="KW-1185">Reference proteome</keyword>
<evidence type="ECO:0000313" key="2">
    <source>
        <dbReference type="EMBL" id="MEX6501340.1"/>
    </source>
</evidence>
<protein>
    <submittedName>
        <fullName evidence="2">U32 family peptidase</fullName>
    </submittedName>
</protein>
<dbReference type="EMBL" id="JBFTEG010000002">
    <property type="protein sequence ID" value="MEX6501340.1"/>
    <property type="molecule type" value="Genomic_DNA"/>
</dbReference>
<dbReference type="Proteomes" id="UP001560296">
    <property type="component" value="Unassembled WGS sequence"/>
</dbReference>
<comment type="caution">
    <text evidence="2">The sequence shown here is derived from an EMBL/GenBank/DDBJ whole genome shotgun (WGS) entry which is preliminary data.</text>
</comment>
<accession>A0ABV3YPX5</accession>
<dbReference type="Pfam" id="PF12392">
    <property type="entry name" value="DUF3656"/>
    <property type="match status" value="1"/>
</dbReference>